<evidence type="ECO:0000256" key="3">
    <source>
        <dbReference type="ARBA" id="ARBA00006462"/>
    </source>
</evidence>
<reference evidence="14 15" key="1">
    <citation type="submission" date="2018-04" db="EMBL/GenBank/DDBJ databases">
        <authorList>
            <person name="Zhang X."/>
            <person name="Yuan J."/>
            <person name="Li F."/>
            <person name="Xiang J."/>
        </authorList>
    </citation>
    <scope>NUCLEOTIDE SEQUENCE [LARGE SCALE GENOMIC DNA]</scope>
    <source>
        <tissue evidence="14">Muscle</tissue>
    </source>
</reference>
<evidence type="ECO:0000256" key="7">
    <source>
        <dbReference type="ARBA" id="ARBA00022692"/>
    </source>
</evidence>
<organism evidence="14 15">
    <name type="scientific">Penaeus vannamei</name>
    <name type="common">Whiteleg shrimp</name>
    <name type="synonym">Litopenaeus vannamei</name>
    <dbReference type="NCBI Taxonomy" id="6689"/>
    <lineage>
        <taxon>Eukaryota</taxon>
        <taxon>Metazoa</taxon>
        <taxon>Ecdysozoa</taxon>
        <taxon>Arthropoda</taxon>
        <taxon>Crustacea</taxon>
        <taxon>Multicrustacea</taxon>
        <taxon>Malacostraca</taxon>
        <taxon>Eumalacostraca</taxon>
        <taxon>Eucarida</taxon>
        <taxon>Decapoda</taxon>
        <taxon>Dendrobranchiata</taxon>
        <taxon>Penaeoidea</taxon>
        <taxon>Penaeidae</taxon>
        <taxon>Penaeus</taxon>
    </lineage>
</organism>
<protein>
    <recommendedName>
        <fullName evidence="4">N-acetylgalactosaminide beta-1,3-galactosyltransferase</fullName>
        <ecNumber evidence="4">2.4.1.122</ecNumber>
    </recommendedName>
</protein>
<keyword evidence="11" id="KW-0472">Membrane</keyword>
<evidence type="ECO:0000256" key="4">
    <source>
        <dbReference type="ARBA" id="ARBA00012557"/>
    </source>
</evidence>
<proteinExistence type="inferred from homology"/>
<dbReference type="OrthoDB" id="414175at2759"/>
<dbReference type="InterPro" id="IPR003378">
    <property type="entry name" value="Fringe-like_glycosylTrfase"/>
</dbReference>
<evidence type="ECO:0000259" key="13">
    <source>
        <dbReference type="Pfam" id="PF02434"/>
    </source>
</evidence>
<evidence type="ECO:0000256" key="12">
    <source>
        <dbReference type="SAM" id="MobiDB-lite"/>
    </source>
</evidence>
<keyword evidence="15" id="KW-1185">Reference proteome</keyword>
<evidence type="ECO:0000313" key="15">
    <source>
        <dbReference type="Proteomes" id="UP000283509"/>
    </source>
</evidence>
<dbReference type="EMBL" id="QCYY01004607">
    <property type="protein sequence ID" value="ROT60718.1"/>
    <property type="molecule type" value="Genomic_DNA"/>
</dbReference>
<evidence type="ECO:0000256" key="9">
    <source>
        <dbReference type="ARBA" id="ARBA00022968"/>
    </source>
</evidence>
<dbReference type="InterPro" id="IPR026050">
    <property type="entry name" value="C1GALT1/C1GALT1_chp1"/>
</dbReference>
<dbReference type="PANTHER" id="PTHR23033">
    <property type="entry name" value="BETA1,3-GALACTOSYLTRANSFERASE"/>
    <property type="match status" value="1"/>
</dbReference>
<dbReference type="GO" id="GO:0016020">
    <property type="term" value="C:membrane"/>
    <property type="evidence" value="ECO:0007669"/>
    <property type="project" value="UniProtKB-SubCell"/>
</dbReference>
<comment type="similarity">
    <text evidence="3">Belongs to the glycosyltransferase 31 family. Beta3-Gal-T subfamily.</text>
</comment>
<evidence type="ECO:0000256" key="10">
    <source>
        <dbReference type="ARBA" id="ARBA00022989"/>
    </source>
</evidence>
<evidence type="ECO:0000256" key="8">
    <source>
        <dbReference type="ARBA" id="ARBA00022741"/>
    </source>
</evidence>
<comment type="subcellular location">
    <subcellularLocation>
        <location evidence="1">Membrane</location>
        <topology evidence="1">Single-pass type II membrane protein</topology>
    </subcellularLocation>
</comment>
<feature type="domain" description="Fringe-like glycosyltransferase" evidence="13">
    <location>
        <begin position="119"/>
        <end position="214"/>
    </location>
</feature>
<dbReference type="PANTHER" id="PTHR23033:SF8">
    <property type="entry name" value="HEXOSYLTRANSFERASE"/>
    <property type="match status" value="1"/>
</dbReference>
<feature type="compositionally biased region" description="Polar residues" evidence="12">
    <location>
        <begin position="267"/>
        <end position="284"/>
    </location>
</feature>
<dbReference type="STRING" id="6689.A0A423S9A5"/>
<keyword evidence="6 14" id="KW-0808">Transferase</keyword>
<evidence type="ECO:0000313" key="14">
    <source>
        <dbReference type="EMBL" id="ROT60718.1"/>
    </source>
</evidence>
<evidence type="ECO:0000256" key="11">
    <source>
        <dbReference type="ARBA" id="ARBA00023136"/>
    </source>
</evidence>
<evidence type="ECO:0000256" key="2">
    <source>
        <dbReference type="ARBA" id="ARBA00004922"/>
    </source>
</evidence>
<keyword evidence="7" id="KW-0812">Transmembrane</keyword>
<dbReference type="AlphaFoldDB" id="A0A423S9A5"/>
<dbReference type="EC" id="2.4.1.122" evidence="4"/>
<gene>
    <name evidence="14" type="ORF">C7M84_021730</name>
</gene>
<comment type="pathway">
    <text evidence="2">Protein modification; protein glycosylation.</text>
</comment>
<keyword evidence="5 14" id="KW-0328">Glycosyltransferase</keyword>
<dbReference type="Gene3D" id="3.90.550.50">
    <property type="match status" value="1"/>
</dbReference>
<dbReference type="GO" id="GO:0000166">
    <property type="term" value="F:nucleotide binding"/>
    <property type="evidence" value="ECO:0007669"/>
    <property type="project" value="UniProtKB-KW"/>
</dbReference>
<name>A0A423S9A5_PENVA</name>
<accession>A0A423S9A5</accession>
<dbReference type="Proteomes" id="UP000283509">
    <property type="component" value="Unassembled WGS sequence"/>
</dbReference>
<evidence type="ECO:0000256" key="6">
    <source>
        <dbReference type="ARBA" id="ARBA00022679"/>
    </source>
</evidence>
<feature type="region of interest" description="Disordered" evidence="12">
    <location>
        <begin position="264"/>
        <end position="284"/>
    </location>
</feature>
<reference evidence="14 15" key="2">
    <citation type="submission" date="2019-01" db="EMBL/GenBank/DDBJ databases">
        <title>The decoding of complex shrimp genome reveals the adaptation for benthos swimmer, frequently molting mechanism and breeding impact on genome.</title>
        <authorList>
            <person name="Sun Y."/>
            <person name="Gao Y."/>
            <person name="Yu Y."/>
        </authorList>
    </citation>
    <scope>NUCLEOTIDE SEQUENCE [LARGE SCALE GENOMIC DNA]</scope>
    <source>
        <tissue evidence="14">Muscle</tissue>
    </source>
</reference>
<dbReference type="GO" id="GO:0016263">
    <property type="term" value="F:glycoprotein-N-acetylgalactosamine 3-beta-galactosyltransferase activity"/>
    <property type="evidence" value="ECO:0007669"/>
    <property type="project" value="UniProtKB-EC"/>
</dbReference>
<evidence type="ECO:0000256" key="5">
    <source>
        <dbReference type="ARBA" id="ARBA00022676"/>
    </source>
</evidence>
<keyword evidence="9" id="KW-0735">Signal-anchor</keyword>
<evidence type="ECO:0000256" key="1">
    <source>
        <dbReference type="ARBA" id="ARBA00004606"/>
    </source>
</evidence>
<sequence length="284" mass="31711">MPKPINERPTQQDDPEALPWKEFPRSSRKAPLGDGPPRVTCLVVTSPGHHEDRARHQGAAWKDPRPPTPCPNTLFLSSAAHPDLPNVILSNYSGSVEAEYEDLWGKVLHGLRAVDPASAHWFLKTDDDTFLLYPHLLDLLGEFDSSRPLFLGLPLDESRSLRVEYMSGGAGYVLSSPAVRLLQKTLLQECHLPGLTSYEDVNMGACMAALGVELGDTRDSLGRARFLPYPPWVLMREDLQHHQGYSWLRRMSKFPFNFGIEHVSDRPSASTRCETPETSTPSCT</sequence>
<keyword evidence="10" id="KW-1133">Transmembrane helix</keyword>
<feature type="region of interest" description="Disordered" evidence="12">
    <location>
        <begin position="1"/>
        <end position="67"/>
    </location>
</feature>
<comment type="caution">
    <text evidence="14">The sequence shown here is derived from an EMBL/GenBank/DDBJ whole genome shotgun (WGS) entry which is preliminary data.</text>
</comment>
<dbReference type="Pfam" id="PF02434">
    <property type="entry name" value="Fringe"/>
    <property type="match status" value="1"/>
</dbReference>
<keyword evidence="8" id="KW-0547">Nucleotide-binding</keyword>